<evidence type="ECO:0000313" key="4">
    <source>
        <dbReference type="WBParaSite" id="HPBE_0000665401-mRNA-1"/>
    </source>
</evidence>
<dbReference type="EMBL" id="UZAH01025712">
    <property type="protein sequence ID" value="VDO69183.1"/>
    <property type="molecule type" value="Genomic_DNA"/>
</dbReference>
<accession>A0A3P7YWJ5</accession>
<sequence>MWMDPSGQGAKRGCWGSDEDSPDPAEDEGAAPKVVRTRPQKARESPRKVGPRFRGTRKASERSPKEKVEGCHQEISPKSAPRQMTPLIG</sequence>
<reference evidence="2 3" key="1">
    <citation type="submission" date="2018-11" db="EMBL/GenBank/DDBJ databases">
        <authorList>
            <consortium name="Pathogen Informatics"/>
        </authorList>
    </citation>
    <scope>NUCLEOTIDE SEQUENCE [LARGE SCALE GENOMIC DNA]</scope>
</reference>
<evidence type="ECO:0000313" key="3">
    <source>
        <dbReference type="Proteomes" id="UP000050761"/>
    </source>
</evidence>
<keyword evidence="3" id="KW-1185">Reference proteome</keyword>
<organism evidence="3 4">
    <name type="scientific">Heligmosomoides polygyrus</name>
    <name type="common">Parasitic roundworm</name>
    <dbReference type="NCBI Taxonomy" id="6339"/>
    <lineage>
        <taxon>Eukaryota</taxon>
        <taxon>Metazoa</taxon>
        <taxon>Ecdysozoa</taxon>
        <taxon>Nematoda</taxon>
        <taxon>Chromadorea</taxon>
        <taxon>Rhabditida</taxon>
        <taxon>Rhabditina</taxon>
        <taxon>Rhabditomorpha</taxon>
        <taxon>Strongyloidea</taxon>
        <taxon>Heligmosomidae</taxon>
        <taxon>Heligmosomoides</taxon>
    </lineage>
</organism>
<dbReference type="WBParaSite" id="HPBE_0000665401-mRNA-1">
    <property type="protein sequence ID" value="HPBE_0000665401-mRNA-1"/>
    <property type="gene ID" value="HPBE_0000665401"/>
</dbReference>
<name>A0A183FIE1_HELPZ</name>
<feature type="region of interest" description="Disordered" evidence="1">
    <location>
        <begin position="1"/>
        <end position="89"/>
    </location>
</feature>
<accession>A0A183FIE1</accession>
<feature type="compositionally biased region" description="Acidic residues" evidence="1">
    <location>
        <begin position="17"/>
        <end position="29"/>
    </location>
</feature>
<evidence type="ECO:0000256" key="1">
    <source>
        <dbReference type="SAM" id="MobiDB-lite"/>
    </source>
</evidence>
<proteinExistence type="predicted"/>
<gene>
    <name evidence="2" type="ORF">HPBE_LOCUS6655</name>
</gene>
<evidence type="ECO:0000313" key="2">
    <source>
        <dbReference type="EMBL" id="VDO69183.1"/>
    </source>
</evidence>
<protein>
    <submittedName>
        <fullName evidence="2 4">Uncharacterized protein</fullName>
    </submittedName>
</protein>
<feature type="compositionally biased region" description="Basic and acidic residues" evidence="1">
    <location>
        <begin position="58"/>
        <end position="72"/>
    </location>
</feature>
<dbReference type="Proteomes" id="UP000050761">
    <property type="component" value="Unassembled WGS sequence"/>
</dbReference>
<dbReference type="AlphaFoldDB" id="A0A183FIE1"/>
<reference evidence="4" key="2">
    <citation type="submission" date="2019-09" db="UniProtKB">
        <authorList>
            <consortium name="WormBaseParasite"/>
        </authorList>
    </citation>
    <scope>IDENTIFICATION</scope>
</reference>